<reference evidence="1 2" key="1">
    <citation type="submission" date="2022-09" db="EMBL/GenBank/DDBJ databases">
        <authorList>
            <person name="Han X.L."/>
            <person name="Wang Q."/>
            <person name="Lu T."/>
        </authorList>
    </citation>
    <scope>NUCLEOTIDE SEQUENCE [LARGE SCALE GENOMIC DNA]</scope>
    <source>
        <strain evidence="1 2">WQ 127069</strain>
    </source>
</reference>
<dbReference type="InterPro" id="IPR017853">
    <property type="entry name" value="GH"/>
</dbReference>
<organism evidence="1 2">
    <name type="scientific">Paenibacillus baimaensis</name>
    <dbReference type="NCBI Taxonomy" id="2982185"/>
    <lineage>
        <taxon>Bacteria</taxon>
        <taxon>Bacillati</taxon>
        <taxon>Bacillota</taxon>
        <taxon>Bacilli</taxon>
        <taxon>Bacillales</taxon>
        <taxon>Paenibacillaceae</taxon>
        <taxon>Paenibacillus</taxon>
    </lineage>
</organism>
<dbReference type="Gene3D" id="3.20.20.80">
    <property type="entry name" value="Glycosidases"/>
    <property type="match status" value="1"/>
</dbReference>
<evidence type="ECO:0000313" key="1">
    <source>
        <dbReference type="EMBL" id="MCU6791386.1"/>
    </source>
</evidence>
<gene>
    <name evidence="1" type="ORF">OB236_04500</name>
</gene>
<accession>A0ABT2U9S0</accession>
<keyword evidence="2" id="KW-1185">Reference proteome</keyword>
<proteinExistence type="predicted"/>
<evidence type="ECO:0000313" key="2">
    <source>
        <dbReference type="Proteomes" id="UP001652445"/>
    </source>
</evidence>
<dbReference type="EMBL" id="JAOQIO010000007">
    <property type="protein sequence ID" value="MCU6791386.1"/>
    <property type="molecule type" value="Genomic_DNA"/>
</dbReference>
<dbReference type="RefSeq" id="WP_262682953.1">
    <property type="nucleotide sequence ID" value="NZ_JAOQIO010000007.1"/>
</dbReference>
<dbReference type="SUPFAM" id="SSF51445">
    <property type="entry name" value="(Trans)glycosidases"/>
    <property type="match status" value="1"/>
</dbReference>
<evidence type="ECO:0008006" key="3">
    <source>
        <dbReference type="Google" id="ProtNLM"/>
    </source>
</evidence>
<name>A0ABT2U9S0_9BACL</name>
<sequence>MRMRGLTYDTGFLSEGTSTHPNFDAARVYREMEIIRCDLHCTAVRVTGGELDRLEIAAQAAAAAGLEVWFSPFTNDLDQEELLALLADCAERAERLRVTGAEVVMVTGAELMLFTRGFLPGETLSERIAALSEPTVSRTAFAKLPTPLNDFLARAVDVVRAQFGGRVTYAALPIEPVNWEPFDFIAVDAYNSTEVAHLYADSIKKLASSSNKPLVISEFGCTTFKGAHDLGARGMFIVEWDGARAVRLTGSYERDESEQSQYFNDSVNIFEEAGVDTAFWCTFACHNLPYDEDPNHDFDRASYGIVRVLQESQGATYPDMPWEPKEVFYTIAARYAAVMES</sequence>
<protein>
    <recommendedName>
        <fullName evidence="3">Abortive infection protein</fullName>
    </recommendedName>
</protein>
<dbReference type="Proteomes" id="UP001652445">
    <property type="component" value="Unassembled WGS sequence"/>
</dbReference>
<comment type="caution">
    <text evidence="1">The sequence shown here is derived from an EMBL/GenBank/DDBJ whole genome shotgun (WGS) entry which is preliminary data.</text>
</comment>